<name>A0A2S0KLW3_9FIRM</name>
<keyword evidence="3" id="KW-1185">Reference proteome</keyword>
<feature type="transmembrane region" description="Helical" evidence="1">
    <location>
        <begin position="14"/>
        <end position="37"/>
    </location>
</feature>
<dbReference type="Gene3D" id="1.10.1760.20">
    <property type="match status" value="1"/>
</dbReference>
<feature type="transmembrane region" description="Helical" evidence="1">
    <location>
        <begin position="49"/>
        <end position="71"/>
    </location>
</feature>
<keyword evidence="1" id="KW-1133">Transmembrane helix</keyword>
<dbReference type="RefSeq" id="WP_106011994.1">
    <property type="nucleotide sequence ID" value="NZ_CP027226.1"/>
</dbReference>
<dbReference type="Proteomes" id="UP000237947">
    <property type="component" value="Chromosome"/>
</dbReference>
<evidence type="ECO:0000256" key="1">
    <source>
        <dbReference type="SAM" id="Phobius"/>
    </source>
</evidence>
<feature type="transmembrane region" description="Helical" evidence="1">
    <location>
        <begin position="176"/>
        <end position="202"/>
    </location>
</feature>
<dbReference type="EMBL" id="CP027226">
    <property type="protein sequence ID" value="AVM42008.1"/>
    <property type="molecule type" value="Genomic_DNA"/>
</dbReference>
<accession>A0A2S0KLW3</accession>
<dbReference type="KEGG" id="fsa:C5Q98_01610"/>
<protein>
    <submittedName>
        <fullName evidence="2">ECF transporter S component</fullName>
    </submittedName>
</protein>
<feature type="transmembrane region" description="Helical" evidence="1">
    <location>
        <begin position="136"/>
        <end position="161"/>
    </location>
</feature>
<evidence type="ECO:0000313" key="2">
    <source>
        <dbReference type="EMBL" id="AVM42008.1"/>
    </source>
</evidence>
<keyword evidence="1" id="KW-0812">Transmembrane</keyword>
<organism evidence="2 3">
    <name type="scientific">Fastidiosipila sanguinis</name>
    <dbReference type="NCBI Taxonomy" id="236753"/>
    <lineage>
        <taxon>Bacteria</taxon>
        <taxon>Bacillati</taxon>
        <taxon>Bacillota</taxon>
        <taxon>Clostridia</taxon>
        <taxon>Eubacteriales</taxon>
        <taxon>Oscillospiraceae</taxon>
        <taxon>Fastidiosipila</taxon>
    </lineage>
</organism>
<gene>
    <name evidence="2" type="ORF">C5Q98_01610</name>
</gene>
<feature type="transmembrane region" description="Helical" evidence="1">
    <location>
        <begin position="102"/>
        <end position="124"/>
    </location>
</feature>
<dbReference type="AlphaFoldDB" id="A0A2S0KLW3"/>
<dbReference type="InterPro" id="IPR024529">
    <property type="entry name" value="ECF_trnsprt_substrate-spec"/>
</dbReference>
<sequence length="217" mass="24297">MLERDLRKQKLEKLTLFSVLTAIQLLLFFTPLGFLPIGALSLTTLHLPVIIVSVILGPVYGLASGFIFGLLSFLRNTFAPGLTSFVFSPFISYGIIRGNFWSLVICFVPRMLLGLIPAALLKLFNLRNKRRYSKSWKAAIVAFSATFAHTFLVLSGIFLFFGDAYASVLNKTKDAIFVLLGTTIFTNGVLEAFLAAFVLFAFTKIYYEYLRKEDNYG</sequence>
<feature type="transmembrane region" description="Helical" evidence="1">
    <location>
        <begin position="78"/>
        <end position="96"/>
    </location>
</feature>
<dbReference type="GO" id="GO:0022857">
    <property type="term" value="F:transmembrane transporter activity"/>
    <property type="evidence" value="ECO:0007669"/>
    <property type="project" value="InterPro"/>
</dbReference>
<reference evidence="3" key="1">
    <citation type="submission" date="2018-02" db="EMBL/GenBank/DDBJ databases">
        <authorList>
            <person name="Holder M.E."/>
            <person name="Ajami N.J."/>
            <person name="Petrosino J.F."/>
        </authorList>
    </citation>
    <scope>NUCLEOTIDE SEQUENCE [LARGE SCALE GENOMIC DNA]</scope>
    <source>
        <strain evidence="3">CCUG 47711</strain>
    </source>
</reference>
<proteinExistence type="predicted"/>
<evidence type="ECO:0000313" key="3">
    <source>
        <dbReference type="Proteomes" id="UP000237947"/>
    </source>
</evidence>
<keyword evidence="1" id="KW-0472">Membrane</keyword>
<dbReference type="Pfam" id="PF12822">
    <property type="entry name" value="ECF_trnsprt"/>
    <property type="match status" value="1"/>
</dbReference>
<dbReference type="OrthoDB" id="9813540at2"/>